<feature type="region of interest" description="Disordered" evidence="1">
    <location>
        <begin position="1"/>
        <end position="22"/>
    </location>
</feature>
<gene>
    <name evidence="2" type="ORF">BE15_03660</name>
</gene>
<reference evidence="2 3" key="1">
    <citation type="submission" date="2014-02" db="EMBL/GenBank/DDBJ databases">
        <title>The small core and large imbalanced accessory genome model reveals a collaborative survival strategy of Sorangium cellulosum strains in nature.</title>
        <authorList>
            <person name="Han K."/>
            <person name="Peng R."/>
            <person name="Blom J."/>
            <person name="Li Y.-Z."/>
        </authorList>
    </citation>
    <scope>NUCLEOTIDE SEQUENCE [LARGE SCALE GENOMIC DNA]</scope>
    <source>
        <strain evidence="2 3">So0008-312</strain>
    </source>
</reference>
<evidence type="ECO:0000256" key="1">
    <source>
        <dbReference type="SAM" id="MobiDB-lite"/>
    </source>
</evidence>
<comment type="caution">
    <text evidence="2">The sequence shown here is derived from an EMBL/GenBank/DDBJ whole genome shotgun (WGS) entry which is preliminary data.</text>
</comment>
<evidence type="ECO:0000313" key="3">
    <source>
        <dbReference type="Proteomes" id="UP000075260"/>
    </source>
</evidence>
<evidence type="ECO:0000313" key="2">
    <source>
        <dbReference type="EMBL" id="KYF64975.1"/>
    </source>
</evidence>
<organism evidence="2 3">
    <name type="scientific">Sorangium cellulosum</name>
    <name type="common">Polyangium cellulosum</name>
    <dbReference type="NCBI Taxonomy" id="56"/>
    <lineage>
        <taxon>Bacteria</taxon>
        <taxon>Pseudomonadati</taxon>
        <taxon>Myxococcota</taxon>
        <taxon>Polyangia</taxon>
        <taxon>Polyangiales</taxon>
        <taxon>Polyangiaceae</taxon>
        <taxon>Sorangium</taxon>
    </lineage>
</organism>
<dbReference type="AlphaFoldDB" id="A0A150QAG2"/>
<accession>A0A150QAG2</accession>
<feature type="compositionally biased region" description="Polar residues" evidence="1">
    <location>
        <begin position="1"/>
        <end position="14"/>
    </location>
</feature>
<protein>
    <submittedName>
        <fullName evidence="2">Uncharacterized protein</fullName>
    </submittedName>
</protein>
<name>A0A150QAG2_SORCE</name>
<dbReference type="EMBL" id="JEMA01000870">
    <property type="protein sequence ID" value="KYF64975.1"/>
    <property type="molecule type" value="Genomic_DNA"/>
</dbReference>
<dbReference type="Proteomes" id="UP000075260">
    <property type="component" value="Unassembled WGS sequence"/>
</dbReference>
<proteinExistence type="predicted"/>
<sequence length="59" mass="5522">MTCPTRTPGTSVTAFSVPLGKRPMTMPSSLGAAARAVGGGAAGRAGSEGCAAGGEGLEG</sequence>